<keyword evidence="2" id="KW-0858">Xylan degradation</keyword>
<reference evidence="11" key="1">
    <citation type="submission" date="2014-12" db="EMBL/GenBank/DDBJ databases">
        <title>Complete genome sequence of a multi-drug resistant Klebsiella pneumoniae.</title>
        <authorList>
            <person name="Hua X."/>
            <person name="Chen Q."/>
            <person name="Li X."/>
            <person name="Feng Y."/>
            <person name="Ruan Z."/>
            <person name="Yu Y."/>
        </authorList>
    </citation>
    <scope>NUCLEOTIDE SEQUENCE [LARGE SCALE GENOMIC DNA]</scope>
    <source>
        <strain evidence="11">5.12</strain>
    </source>
</reference>
<organism evidence="10 11">
    <name type="scientific">Alteromonas pelagimontana</name>
    <dbReference type="NCBI Taxonomy" id="1858656"/>
    <lineage>
        <taxon>Bacteria</taxon>
        <taxon>Pseudomonadati</taxon>
        <taxon>Pseudomonadota</taxon>
        <taxon>Gammaproteobacteria</taxon>
        <taxon>Alteromonadales</taxon>
        <taxon>Alteromonadaceae</taxon>
        <taxon>Alteromonas/Salinimonas group</taxon>
        <taxon>Alteromonas</taxon>
    </lineage>
</organism>
<dbReference type="GO" id="GO:0004553">
    <property type="term" value="F:hydrolase activity, hydrolyzing O-glycosyl compounds"/>
    <property type="evidence" value="ECO:0007669"/>
    <property type="project" value="InterPro"/>
</dbReference>
<evidence type="ECO:0000256" key="6">
    <source>
        <dbReference type="PIRSR" id="PIRSR606710-1"/>
    </source>
</evidence>
<feature type="signal peptide" evidence="9">
    <location>
        <begin position="1"/>
        <end position="28"/>
    </location>
</feature>
<dbReference type="GO" id="GO:0045493">
    <property type="term" value="P:xylan catabolic process"/>
    <property type="evidence" value="ECO:0007669"/>
    <property type="project" value="UniProtKB-KW"/>
</dbReference>
<evidence type="ECO:0000256" key="4">
    <source>
        <dbReference type="ARBA" id="ARBA00023277"/>
    </source>
</evidence>
<dbReference type="InterPro" id="IPR023296">
    <property type="entry name" value="Glyco_hydro_beta-prop_sf"/>
</dbReference>
<gene>
    <name evidence="10" type="ORF">CA267_011085</name>
</gene>
<name>A0A6M4MF94_9ALTE</name>
<dbReference type="PANTHER" id="PTHR43772">
    <property type="entry name" value="ENDO-1,4-BETA-XYLANASE"/>
    <property type="match status" value="1"/>
</dbReference>
<dbReference type="OrthoDB" id="9794572at2"/>
<evidence type="ECO:0000256" key="2">
    <source>
        <dbReference type="ARBA" id="ARBA00022651"/>
    </source>
</evidence>
<dbReference type="RefSeq" id="WP_083638192.1">
    <property type="nucleotide sequence ID" value="NZ_CP052766.1"/>
</dbReference>
<feature type="chain" id="PRO_5028810493" evidence="9">
    <location>
        <begin position="29"/>
        <end position="502"/>
    </location>
</feature>
<dbReference type="EMBL" id="CP052766">
    <property type="protein sequence ID" value="QJR81285.1"/>
    <property type="molecule type" value="Genomic_DNA"/>
</dbReference>
<dbReference type="InterPro" id="IPR006710">
    <property type="entry name" value="Glyco_hydro_43"/>
</dbReference>
<keyword evidence="9" id="KW-0732">Signal</keyword>
<keyword evidence="5 8" id="KW-0326">Glycosidase</keyword>
<feature type="active site" description="Proton donor" evidence="6">
    <location>
        <position position="378"/>
    </location>
</feature>
<evidence type="ECO:0000256" key="3">
    <source>
        <dbReference type="ARBA" id="ARBA00022801"/>
    </source>
</evidence>
<evidence type="ECO:0000256" key="9">
    <source>
        <dbReference type="SAM" id="SignalP"/>
    </source>
</evidence>
<dbReference type="AlphaFoldDB" id="A0A6M4MF94"/>
<keyword evidence="4" id="KW-0119">Carbohydrate metabolism</keyword>
<proteinExistence type="inferred from homology"/>
<evidence type="ECO:0000313" key="10">
    <source>
        <dbReference type="EMBL" id="QJR81285.1"/>
    </source>
</evidence>
<evidence type="ECO:0000256" key="1">
    <source>
        <dbReference type="ARBA" id="ARBA00009865"/>
    </source>
</evidence>
<evidence type="ECO:0000256" key="8">
    <source>
        <dbReference type="RuleBase" id="RU361187"/>
    </source>
</evidence>
<sequence>MNKASILLTAIKSLHVWCFLCCIGFATASPASPLEVKSLVIDGQTIALPEKRASQSRTWAITNHDKANVQVDARFRLNSPQAQAGILLRAPRDSDNIDSAYRIIADGEHQRIYLAVNDVIISERQLPIKHQMPYWLSVRIQNNHVVVYFGESPKWETAYPVIDAIDNTRSAGIVGVTVESGEVVFENIDVKDYVPEKSGETYTNPVQLNCADPGLLHYKHTYYAYCTYTPNPPGTDEGIRLFTSVDLVNWQDRGFALNNKDAWGAKGHWAPDVIAANEKFYMYFAVNERIAVATADNPLGPFTQKQQVPMEPDSIKIDAHVFTDDDGQRYFYYVGFDNGNHIWGAKLNPEMTSVDESSITHLIAPQAAWETHMANVVEGPMVIKHNGLYYMTYSGSHFESPHYSVGYATAEHPLGPWKKYPFNPIMQSTSYAHGTAHHSLTRSPDGKEWFIVYHEHYDLQHTHPRKMAIDRIRFVPQEEGSDALQVWGPTLSPQPFPSNIKP</sequence>
<reference evidence="10 11" key="2">
    <citation type="submission" date="2020-04" db="EMBL/GenBank/DDBJ databases">
        <title>Complete genome sequence of Alteromonas pelagimontana 5.12T.</title>
        <authorList>
            <person name="Sinha R.K."/>
            <person name="Krishnan K.P."/>
            <person name="Kurian J.P."/>
        </authorList>
    </citation>
    <scope>NUCLEOTIDE SEQUENCE [LARGE SCALE GENOMIC DNA]</scope>
    <source>
        <strain evidence="10 11">5.12</strain>
    </source>
</reference>
<feature type="site" description="Important for catalytic activity, responsible for pKa modulation of the active site Glu and correct orientation of both the proton donor and substrate" evidence="7">
    <location>
        <position position="318"/>
    </location>
</feature>
<dbReference type="SUPFAM" id="SSF75005">
    <property type="entry name" value="Arabinanase/levansucrase/invertase"/>
    <property type="match status" value="1"/>
</dbReference>
<dbReference type="Gene3D" id="2.115.10.20">
    <property type="entry name" value="Glycosyl hydrolase domain, family 43"/>
    <property type="match status" value="1"/>
</dbReference>
<dbReference type="PANTHER" id="PTHR43772:SF2">
    <property type="entry name" value="PUTATIVE (AFU_ORTHOLOGUE AFUA_2G04480)-RELATED"/>
    <property type="match status" value="1"/>
</dbReference>
<protein>
    <submittedName>
        <fullName evidence="10">Family 43 glycosylhydrolase</fullName>
    </submittedName>
</protein>
<dbReference type="InterPro" id="IPR052176">
    <property type="entry name" value="Glycosyl_Hydrlase_43_Enz"/>
</dbReference>
<evidence type="ECO:0000256" key="7">
    <source>
        <dbReference type="PIRSR" id="PIRSR606710-2"/>
    </source>
</evidence>
<evidence type="ECO:0000256" key="5">
    <source>
        <dbReference type="ARBA" id="ARBA00023295"/>
    </source>
</evidence>
<feature type="active site" description="Proton acceptor" evidence="6">
    <location>
        <position position="212"/>
    </location>
</feature>
<accession>A0A6M4MF94</accession>
<dbReference type="Gene3D" id="2.60.120.560">
    <property type="entry name" value="Exo-inulinase, domain 1"/>
    <property type="match status" value="1"/>
</dbReference>
<comment type="similarity">
    <text evidence="1 8">Belongs to the glycosyl hydrolase 43 family.</text>
</comment>
<keyword evidence="2" id="KW-0624">Polysaccharide degradation</keyword>
<dbReference type="KEGG" id="apel:CA267_011085"/>
<keyword evidence="3 8" id="KW-0378">Hydrolase</keyword>
<dbReference type="Pfam" id="PF04616">
    <property type="entry name" value="Glyco_hydro_43"/>
    <property type="match status" value="1"/>
</dbReference>
<dbReference type="Proteomes" id="UP000219285">
    <property type="component" value="Chromosome"/>
</dbReference>
<keyword evidence="11" id="KW-1185">Reference proteome</keyword>
<evidence type="ECO:0000313" key="11">
    <source>
        <dbReference type="Proteomes" id="UP000219285"/>
    </source>
</evidence>
<dbReference type="CDD" id="cd08991">
    <property type="entry name" value="GH43_HoAraf43-like"/>
    <property type="match status" value="1"/>
</dbReference>